<feature type="modified residue" description="Phosphohistidine" evidence="12">
    <location>
        <position position="50"/>
    </location>
</feature>
<dbReference type="SUPFAM" id="SSF50341">
    <property type="entry name" value="CheW-like"/>
    <property type="match status" value="1"/>
</dbReference>
<evidence type="ECO:0000256" key="5">
    <source>
        <dbReference type="ARBA" id="ARBA00022553"/>
    </source>
</evidence>
<evidence type="ECO:0000256" key="9">
    <source>
        <dbReference type="ARBA" id="ARBA00022840"/>
    </source>
</evidence>
<evidence type="ECO:0000256" key="6">
    <source>
        <dbReference type="ARBA" id="ARBA00022679"/>
    </source>
</evidence>
<feature type="domain" description="CheW-like" evidence="14">
    <location>
        <begin position="600"/>
        <end position="732"/>
    </location>
</feature>
<evidence type="ECO:0000256" key="2">
    <source>
        <dbReference type="ARBA" id="ARBA00012438"/>
    </source>
</evidence>
<sequence length="746" mass="80946">MSFQQNMAEAREIFFAESRELLDSLEDTLLRLEAEPANSETLNALFRVAHTIKGSAGLFELHRIVGFTHILESVLDRARSGKLVIDRVMTALLLQCRDHIGSLLAEVSEPEVSEALLEANSVRGNELVACLAASLQEPPQVPEAAPAQAEPGGDLLADLAHAEEAALQAAPQGDAECYWRIAMLCGSELFRSGMDPLAIVRYLATLGRVVSIQTRCEGMPAGVEMDPETCYLAFDIVLDADCERSEIVEAFDFVRDDCTLQIQPPARRAAASIAQIQALPEEPMLLGEMLVKSGSLSAQELAAGLAQQQDKNGGLRAPLGEILHAQGTVPAPVLNAALDKQQRVKEHQQQECMFIRVRADKLDKLINQVGELVVAGAGISLRAQRNGDLGLSEAAQSLSQLVEQIRDDALQLRMVPIAETFRRFNRVVRDTSDELGKDIALRIEGADNELDKSMVEKLTDPLMHLVRNSIDHGIEQPAVRVAAGKAAQGELVLAARHESGSFVIEVRDDGAGLNRERILAKAVEQGLTTAGRELSDAEVWQFIFAPGFSTAAALSNLSGRGVGMDVVRRNIQSLRGSIEVFSEAGKGSRFTIRLPLTLAIIDGFVVAVGRSQYVIPLDMIVECAELARDAAQATHHRSYINLRGEVLPFLRLRDIFGLPAVADVHESIVVVQYGSQRAGLVVDELLGEFQTVIKPLSRLFQKLRGIAGSTILGDGEVALIIDVPALIQRSRELEQSATSLHELESG</sequence>
<accession>A0ABU9YUT8</accession>
<keyword evidence="17" id="KW-1185">Reference proteome</keyword>
<dbReference type="PROSITE" id="PS50894">
    <property type="entry name" value="HPT"/>
    <property type="match status" value="1"/>
</dbReference>
<evidence type="ECO:0000256" key="4">
    <source>
        <dbReference type="ARBA" id="ARBA00022500"/>
    </source>
</evidence>
<dbReference type="InterPro" id="IPR036061">
    <property type="entry name" value="CheW-like_dom_sf"/>
</dbReference>
<dbReference type="EC" id="2.7.13.3" evidence="2"/>
<dbReference type="Pfam" id="PF01584">
    <property type="entry name" value="CheW"/>
    <property type="match status" value="1"/>
</dbReference>
<protein>
    <recommendedName>
        <fullName evidence="3">Chemotaxis protein CheA</fullName>
        <ecNumber evidence="2">2.7.13.3</ecNumber>
    </recommendedName>
</protein>
<dbReference type="SMART" id="SM00260">
    <property type="entry name" value="CheW"/>
    <property type="match status" value="1"/>
</dbReference>
<keyword evidence="6 16" id="KW-0808">Transferase</keyword>
<dbReference type="InterPro" id="IPR005467">
    <property type="entry name" value="His_kinase_dom"/>
</dbReference>
<gene>
    <name evidence="16" type="ORF">ABDB84_03130</name>
</gene>
<dbReference type="InterPro" id="IPR003594">
    <property type="entry name" value="HATPase_dom"/>
</dbReference>
<dbReference type="SMART" id="SM00387">
    <property type="entry name" value="HATPase_c"/>
    <property type="match status" value="1"/>
</dbReference>
<dbReference type="Pfam" id="PF02895">
    <property type="entry name" value="H-kinase_dim"/>
    <property type="match status" value="1"/>
</dbReference>
<evidence type="ECO:0000256" key="1">
    <source>
        <dbReference type="ARBA" id="ARBA00000085"/>
    </source>
</evidence>
<dbReference type="PANTHER" id="PTHR43395">
    <property type="entry name" value="SENSOR HISTIDINE KINASE CHEA"/>
    <property type="match status" value="1"/>
</dbReference>
<organism evidence="16 17">
    <name type="scientific">Uliginosibacterium sediminicola</name>
    <dbReference type="NCBI Taxonomy" id="2024550"/>
    <lineage>
        <taxon>Bacteria</taxon>
        <taxon>Pseudomonadati</taxon>
        <taxon>Pseudomonadota</taxon>
        <taxon>Betaproteobacteria</taxon>
        <taxon>Rhodocyclales</taxon>
        <taxon>Zoogloeaceae</taxon>
        <taxon>Uliginosibacterium</taxon>
    </lineage>
</organism>
<dbReference type="PROSITE" id="PS50109">
    <property type="entry name" value="HIS_KIN"/>
    <property type="match status" value="1"/>
</dbReference>
<dbReference type="RefSeq" id="WP_345918221.1">
    <property type="nucleotide sequence ID" value="NZ_JBDIVE010000001.1"/>
</dbReference>
<dbReference type="SUPFAM" id="SSF47226">
    <property type="entry name" value="Histidine-containing phosphotransfer domain, HPT domain"/>
    <property type="match status" value="1"/>
</dbReference>
<dbReference type="PRINTS" id="PR00344">
    <property type="entry name" value="BCTRLSENSOR"/>
</dbReference>
<dbReference type="PROSITE" id="PS50851">
    <property type="entry name" value="CHEW"/>
    <property type="match status" value="1"/>
</dbReference>
<evidence type="ECO:0000256" key="12">
    <source>
        <dbReference type="PROSITE-ProRule" id="PRU00110"/>
    </source>
</evidence>
<keyword evidence="5 12" id="KW-0597">Phosphoprotein</keyword>
<dbReference type="SUPFAM" id="SSF55874">
    <property type="entry name" value="ATPase domain of HSP90 chaperone/DNA topoisomerase II/histidine kinase"/>
    <property type="match status" value="1"/>
</dbReference>
<dbReference type="GO" id="GO:0004673">
    <property type="term" value="F:protein histidine kinase activity"/>
    <property type="evidence" value="ECO:0007669"/>
    <property type="project" value="UniProtKB-EC"/>
</dbReference>
<feature type="domain" description="Histidine kinase" evidence="13">
    <location>
        <begin position="391"/>
        <end position="598"/>
    </location>
</feature>
<keyword evidence="7" id="KW-0547">Nucleotide-binding</keyword>
<evidence type="ECO:0000313" key="16">
    <source>
        <dbReference type="EMBL" id="MEN3067456.1"/>
    </source>
</evidence>
<dbReference type="InterPro" id="IPR036097">
    <property type="entry name" value="HisK_dim/P_sf"/>
</dbReference>
<feature type="domain" description="HPt" evidence="15">
    <location>
        <begin position="3"/>
        <end position="107"/>
    </location>
</feature>
<dbReference type="SMART" id="SM00073">
    <property type="entry name" value="HPT"/>
    <property type="match status" value="1"/>
</dbReference>
<reference evidence="16 17" key="1">
    <citation type="journal article" date="2018" name="Int. J. Syst. Evol. Microbiol.">
        <title>Uliginosibacterium sediminicola sp. nov., isolated from freshwater sediment.</title>
        <authorList>
            <person name="Hwang W.M."/>
            <person name="Kim S.M."/>
            <person name="Kang K."/>
            <person name="Ahn T.Y."/>
        </authorList>
    </citation>
    <scope>NUCLEOTIDE SEQUENCE [LARGE SCALE GENOMIC DNA]</scope>
    <source>
        <strain evidence="16 17">M1-21</strain>
    </source>
</reference>
<evidence type="ECO:0000256" key="8">
    <source>
        <dbReference type="ARBA" id="ARBA00022777"/>
    </source>
</evidence>
<comment type="catalytic activity">
    <reaction evidence="1">
        <text>ATP + protein L-histidine = ADP + protein N-phospho-L-histidine.</text>
        <dbReference type="EC" id="2.7.13.3"/>
    </reaction>
</comment>
<dbReference type="EMBL" id="JBDIVE010000001">
    <property type="protein sequence ID" value="MEN3067456.1"/>
    <property type="molecule type" value="Genomic_DNA"/>
</dbReference>
<keyword evidence="4" id="KW-0145">Chemotaxis</keyword>
<dbReference type="Gene3D" id="1.20.120.160">
    <property type="entry name" value="HPT domain"/>
    <property type="match status" value="1"/>
</dbReference>
<evidence type="ECO:0000259" key="13">
    <source>
        <dbReference type="PROSITE" id="PS50109"/>
    </source>
</evidence>
<evidence type="ECO:0000256" key="7">
    <source>
        <dbReference type="ARBA" id="ARBA00022741"/>
    </source>
</evidence>
<dbReference type="SMART" id="SM01231">
    <property type="entry name" value="H-kinase_dim"/>
    <property type="match status" value="1"/>
</dbReference>
<dbReference type="CDD" id="cd16916">
    <property type="entry name" value="HATPase_CheA-like"/>
    <property type="match status" value="1"/>
</dbReference>
<dbReference type="InterPro" id="IPR008207">
    <property type="entry name" value="Sig_transdc_His_kin_Hpt_dom"/>
</dbReference>
<dbReference type="CDD" id="cd00731">
    <property type="entry name" value="CheA_reg"/>
    <property type="match status" value="1"/>
</dbReference>
<dbReference type="InterPro" id="IPR051315">
    <property type="entry name" value="Bact_Chemotaxis_CheA"/>
</dbReference>
<dbReference type="Proteomes" id="UP001410394">
    <property type="component" value="Unassembled WGS sequence"/>
</dbReference>
<keyword evidence="9" id="KW-0067">ATP-binding</keyword>
<evidence type="ECO:0000256" key="10">
    <source>
        <dbReference type="ARBA" id="ARBA00023012"/>
    </source>
</evidence>
<dbReference type="InterPro" id="IPR004105">
    <property type="entry name" value="CheA-like_dim"/>
</dbReference>
<proteinExistence type="predicted"/>
<evidence type="ECO:0000256" key="3">
    <source>
        <dbReference type="ARBA" id="ARBA00021495"/>
    </source>
</evidence>
<evidence type="ECO:0000313" key="17">
    <source>
        <dbReference type="Proteomes" id="UP001410394"/>
    </source>
</evidence>
<keyword evidence="10" id="KW-0902">Two-component regulatory system</keyword>
<dbReference type="CDD" id="cd00088">
    <property type="entry name" value="HPT"/>
    <property type="match status" value="1"/>
</dbReference>
<dbReference type="Gene3D" id="1.10.287.560">
    <property type="entry name" value="Histidine kinase CheA-like, homodimeric domain"/>
    <property type="match status" value="1"/>
</dbReference>
<comment type="function">
    <text evidence="11">Involved in the transmission of sensory signals from the chemoreceptors to the flagellar motors. CheA is autophosphorylated; it can transfer its phosphate group to either CheB or CheY.</text>
</comment>
<dbReference type="InterPro" id="IPR002545">
    <property type="entry name" value="CheW-lke_dom"/>
</dbReference>
<dbReference type="Gene3D" id="3.30.565.10">
    <property type="entry name" value="Histidine kinase-like ATPase, C-terminal domain"/>
    <property type="match status" value="1"/>
</dbReference>
<dbReference type="Pfam" id="PF02518">
    <property type="entry name" value="HATPase_c"/>
    <property type="match status" value="1"/>
</dbReference>
<dbReference type="InterPro" id="IPR036641">
    <property type="entry name" value="HPT_dom_sf"/>
</dbReference>
<name>A0ABU9YUT8_9RHOO</name>
<evidence type="ECO:0000259" key="14">
    <source>
        <dbReference type="PROSITE" id="PS50851"/>
    </source>
</evidence>
<dbReference type="PANTHER" id="PTHR43395:SF10">
    <property type="entry name" value="CHEMOTAXIS PROTEIN CHEA"/>
    <property type="match status" value="1"/>
</dbReference>
<dbReference type="InterPro" id="IPR037006">
    <property type="entry name" value="CheA-like_homodim_sf"/>
</dbReference>
<evidence type="ECO:0000259" key="15">
    <source>
        <dbReference type="PROSITE" id="PS50894"/>
    </source>
</evidence>
<dbReference type="InterPro" id="IPR036890">
    <property type="entry name" value="HATPase_C_sf"/>
</dbReference>
<dbReference type="Pfam" id="PF01627">
    <property type="entry name" value="Hpt"/>
    <property type="match status" value="1"/>
</dbReference>
<dbReference type="Gene3D" id="2.30.30.40">
    <property type="entry name" value="SH3 Domains"/>
    <property type="match status" value="1"/>
</dbReference>
<keyword evidence="8" id="KW-0418">Kinase</keyword>
<comment type="caution">
    <text evidence="16">The sequence shown here is derived from an EMBL/GenBank/DDBJ whole genome shotgun (WGS) entry which is preliminary data.</text>
</comment>
<dbReference type="InterPro" id="IPR004358">
    <property type="entry name" value="Sig_transdc_His_kin-like_C"/>
</dbReference>
<evidence type="ECO:0000256" key="11">
    <source>
        <dbReference type="ARBA" id="ARBA00035100"/>
    </source>
</evidence>
<dbReference type="SUPFAM" id="SSF47384">
    <property type="entry name" value="Homodimeric domain of signal transducing histidine kinase"/>
    <property type="match status" value="1"/>
</dbReference>